<dbReference type="RefSeq" id="WP_146193242.1">
    <property type="nucleotide sequence ID" value="NZ_QETF01000006.1"/>
</dbReference>
<comment type="caution">
    <text evidence="2">The sequence shown here is derived from an EMBL/GenBank/DDBJ whole genome shotgun (WGS) entry which is preliminary data.</text>
</comment>
<dbReference type="OrthoDB" id="7684399at2"/>
<dbReference type="Proteomes" id="UP000245293">
    <property type="component" value="Unassembled WGS sequence"/>
</dbReference>
<evidence type="ECO:0000313" key="2">
    <source>
        <dbReference type="EMBL" id="PWG17228.1"/>
    </source>
</evidence>
<reference evidence="3" key="1">
    <citation type="submission" date="2018-05" db="EMBL/GenBank/DDBJ databases">
        <authorList>
            <person name="Du Z."/>
            <person name="Wang X."/>
        </authorList>
    </citation>
    <scope>NUCLEOTIDE SEQUENCE [LARGE SCALE GENOMIC DNA]</scope>
    <source>
        <strain evidence="3">WDS4C29</strain>
    </source>
</reference>
<dbReference type="Pfam" id="PF04575">
    <property type="entry name" value="SlipAM"/>
    <property type="match status" value="1"/>
</dbReference>
<dbReference type="AlphaFoldDB" id="A0A2V1P602"/>
<gene>
    <name evidence="2" type="ORF">DFK10_07520</name>
</gene>
<sequence length="448" mass="49027">MTLGPVAVPPSARAQERISVAEGRELAARLYSLRQFRALREVTRALLQADPEDIGILILLARAEQGLGDTEAADMAATLAWQNAQTESEKLAAALTVAEIATNADRLTRAQFWLRRAANHTRTPREDAFVARAFSQVRRANPLSIKLDFGMSPSDNVNNGTSNEYVTFAFLPDAFSDLEWIVPPDERPLSGIELSLSADLRYRLAQGARSRTSLEAGVFGKTYIMSAEAREDAPEVSGAALSYGQAYLGLGRQWVPEGTQTTYSASLRYILEADADGLSAHRLSGDIGAQMPLSETMTLSYGAGLERARYTTGETADRATLRGHWALDLANEDVLSLSARLVRSRSDAMDRDYRSATVSLGYDFGQVTDALSLSVVAEQRWQIHDAVSLDPSGREDSQQSLKLSAGFPNMQVYGFEPVVTLRHQKTESSVPSYDSVTTTMGLFLRSRF</sequence>
<organism evidence="2 3">
    <name type="scientific">Salibaculum griseiflavum</name>
    <dbReference type="NCBI Taxonomy" id="1914409"/>
    <lineage>
        <taxon>Bacteria</taxon>
        <taxon>Pseudomonadati</taxon>
        <taxon>Pseudomonadota</taxon>
        <taxon>Alphaproteobacteria</taxon>
        <taxon>Rhodobacterales</taxon>
        <taxon>Roseobacteraceae</taxon>
        <taxon>Salibaculum</taxon>
    </lineage>
</organism>
<accession>A0A2V1P602</accession>
<name>A0A2V1P602_9RHOB</name>
<dbReference type="EMBL" id="QETF01000006">
    <property type="protein sequence ID" value="PWG17228.1"/>
    <property type="molecule type" value="Genomic_DNA"/>
</dbReference>
<protein>
    <recommendedName>
        <fullName evidence="1">Surface lipoprotein assembly modifier C-terminal domain-containing protein</fullName>
    </recommendedName>
</protein>
<feature type="domain" description="Surface lipoprotein assembly modifier C-terminal" evidence="1">
    <location>
        <begin position="146"/>
        <end position="435"/>
    </location>
</feature>
<dbReference type="InterPro" id="IPR007655">
    <property type="entry name" value="Slam_C"/>
</dbReference>
<evidence type="ECO:0000259" key="1">
    <source>
        <dbReference type="Pfam" id="PF04575"/>
    </source>
</evidence>
<keyword evidence="3" id="KW-1185">Reference proteome</keyword>
<proteinExistence type="predicted"/>
<evidence type="ECO:0000313" key="3">
    <source>
        <dbReference type="Proteomes" id="UP000245293"/>
    </source>
</evidence>